<evidence type="ECO:0000256" key="1">
    <source>
        <dbReference type="ARBA" id="ARBA00004496"/>
    </source>
</evidence>
<dbReference type="SUPFAM" id="SSF52540">
    <property type="entry name" value="P-loop containing nucleoside triphosphate hydrolases"/>
    <property type="match status" value="1"/>
</dbReference>
<dbReference type="PANTHER" id="PTHR33540">
    <property type="entry name" value="TRNA THREONYLCARBAMOYLADENOSINE BIOSYNTHESIS PROTEIN TSAE"/>
    <property type="match status" value="1"/>
</dbReference>
<dbReference type="InterPro" id="IPR027417">
    <property type="entry name" value="P-loop_NTPase"/>
</dbReference>
<comment type="subcellular location">
    <subcellularLocation>
        <location evidence="1">Cytoplasm</location>
    </subcellularLocation>
</comment>
<proteinExistence type="inferred from homology"/>
<evidence type="ECO:0000256" key="9">
    <source>
        <dbReference type="ARBA" id="ARBA00022842"/>
    </source>
</evidence>
<organism evidence="11 12">
    <name type="scientific">Oceaniferula flava</name>
    <dbReference type="NCBI Taxonomy" id="2800421"/>
    <lineage>
        <taxon>Bacteria</taxon>
        <taxon>Pseudomonadati</taxon>
        <taxon>Verrucomicrobiota</taxon>
        <taxon>Verrucomicrobiia</taxon>
        <taxon>Verrucomicrobiales</taxon>
        <taxon>Verrucomicrobiaceae</taxon>
        <taxon>Oceaniferula</taxon>
    </lineage>
</organism>
<keyword evidence="9" id="KW-0460">Magnesium</keyword>
<name>A0AAE2V9B5_9BACT</name>
<evidence type="ECO:0000256" key="6">
    <source>
        <dbReference type="ARBA" id="ARBA00022723"/>
    </source>
</evidence>
<keyword evidence="8" id="KW-0067">ATP-binding</keyword>
<dbReference type="GO" id="GO:0005524">
    <property type="term" value="F:ATP binding"/>
    <property type="evidence" value="ECO:0007669"/>
    <property type="project" value="UniProtKB-KW"/>
</dbReference>
<comment type="similarity">
    <text evidence="2">Belongs to the TsaE family.</text>
</comment>
<dbReference type="Proteomes" id="UP000634206">
    <property type="component" value="Unassembled WGS sequence"/>
</dbReference>
<evidence type="ECO:0000256" key="8">
    <source>
        <dbReference type="ARBA" id="ARBA00022840"/>
    </source>
</evidence>
<evidence type="ECO:0000313" key="11">
    <source>
        <dbReference type="EMBL" id="MBK1854833.1"/>
    </source>
</evidence>
<dbReference type="Gene3D" id="3.40.50.300">
    <property type="entry name" value="P-loop containing nucleotide triphosphate hydrolases"/>
    <property type="match status" value="1"/>
</dbReference>
<keyword evidence="4" id="KW-0963">Cytoplasm</keyword>
<dbReference type="AlphaFoldDB" id="A0AAE2V9B5"/>
<protein>
    <recommendedName>
        <fullName evidence="3">tRNA threonylcarbamoyladenosine biosynthesis protein TsaE</fullName>
    </recommendedName>
    <alternativeName>
        <fullName evidence="10">t(6)A37 threonylcarbamoyladenosine biosynthesis protein TsaE</fullName>
    </alternativeName>
</protein>
<gene>
    <name evidence="11" type="primary">tsaE</name>
    <name evidence="11" type="ORF">JIN83_07665</name>
</gene>
<dbReference type="GO" id="GO:0002949">
    <property type="term" value="P:tRNA threonylcarbamoyladenosine modification"/>
    <property type="evidence" value="ECO:0007669"/>
    <property type="project" value="InterPro"/>
</dbReference>
<keyword evidence="12" id="KW-1185">Reference proteome</keyword>
<dbReference type="EMBL" id="JAENIG010000004">
    <property type="protein sequence ID" value="MBK1854833.1"/>
    <property type="molecule type" value="Genomic_DNA"/>
</dbReference>
<keyword evidence="5" id="KW-0819">tRNA processing</keyword>
<keyword evidence="7" id="KW-0547">Nucleotide-binding</keyword>
<dbReference type="GO" id="GO:0005737">
    <property type="term" value="C:cytoplasm"/>
    <property type="evidence" value="ECO:0007669"/>
    <property type="project" value="UniProtKB-SubCell"/>
</dbReference>
<dbReference type="GO" id="GO:0046872">
    <property type="term" value="F:metal ion binding"/>
    <property type="evidence" value="ECO:0007669"/>
    <property type="project" value="UniProtKB-KW"/>
</dbReference>
<evidence type="ECO:0000256" key="2">
    <source>
        <dbReference type="ARBA" id="ARBA00007599"/>
    </source>
</evidence>
<evidence type="ECO:0000256" key="4">
    <source>
        <dbReference type="ARBA" id="ARBA00022490"/>
    </source>
</evidence>
<dbReference type="PANTHER" id="PTHR33540:SF2">
    <property type="entry name" value="TRNA THREONYLCARBAMOYLADENOSINE BIOSYNTHESIS PROTEIN TSAE"/>
    <property type="match status" value="1"/>
</dbReference>
<dbReference type="Pfam" id="PF02367">
    <property type="entry name" value="TsaE"/>
    <property type="match status" value="1"/>
</dbReference>
<keyword evidence="6" id="KW-0479">Metal-binding</keyword>
<comment type="caution">
    <text evidence="11">The sequence shown here is derived from an EMBL/GenBank/DDBJ whole genome shotgun (WGS) entry which is preliminary data.</text>
</comment>
<evidence type="ECO:0000256" key="3">
    <source>
        <dbReference type="ARBA" id="ARBA00019010"/>
    </source>
</evidence>
<sequence>MVALGERLAGELHAGAVLALCGGLGAGKTHFTKGIAAGMGCVGEVTSPTFSLAHEYTGGRLPVFHFDFYRMDSVNEVLRIGWDEYLDEAGIIVVEWPNKFPDLLPPATVWLQFELSPDEDQCRLVRRVAGEDLRSE</sequence>
<evidence type="ECO:0000313" key="12">
    <source>
        <dbReference type="Proteomes" id="UP000634206"/>
    </source>
</evidence>
<accession>A0AAE2V9B5</accession>
<evidence type="ECO:0000256" key="5">
    <source>
        <dbReference type="ARBA" id="ARBA00022694"/>
    </source>
</evidence>
<dbReference type="InterPro" id="IPR003442">
    <property type="entry name" value="T6A_TsaE"/>
</dbReference>
<evidence type="ECO:0000256" key="10">
    <source>
        <dbReference type="ARBA" id="ARBA00032441"/>
    </source>
</evidence>
<dbReference type="NCBIfam" id="TIGR00150">
    <property type="entry name" value="T6A_YjeE"/>
    <property type="match status" value="1"/>
</dbReference>
<evidence type="ECO:0000256" key="7">
    <source>
        <dbReference type="ARBA" id="ARBA00022741"/>
    </source>
</evidence>
<reference evidence="11" key="1">
    <citation type="submission" date="2021-01" db="EMBL/GenBank/DDBJ databases">
        <title>Modified the classification status of verrucomicrobia.</title>
        <authorList>
            <person name="Feng X."/>
        </authorList>
    </citation>
    <scope>NUCLEOTIDE SEQUENCE</scope>
    <source>
        <strain evidence="11">5K15</strain>
    </source>
</reference>